<name>A0ACC3Z5Z8_COLTU</name>
<protein>
    <submittedName>
        <fullName evidence="1">Uncharacterized protein</fullName>
    </submittedName>
</protein>
<proteinExistence type="predicted"/>
<gene>
    <name evidence="1" type="ORF">CTRU02_206095</name>
</gene>
<accession>A0ACC3Z5Z8</accession>
<keyword evidence="2" id="KW-1185">Reference proteome</keyword>
<comment type="caution">
    <text evidence="1">The sequence shown here is derived from an EMBL/GenBank/DDBJ whole genome shotgun (WGS) entry which is preliminary data.</text>
</comment>
<evidence type="ECO:0000313" key="1">
    <source>
        <dbReference type="EMBL" id="KAL0939485.1"/>
    </source>
</evidence>
<reference evidence="1 2" key="1">
    <citation type="journal article" date="2020" name="Phytopathology">
        <title>Genome Sequence Resources of Colletotrichum truncatum, C. plurivorum, C. musicola, and C. sojae: Four Species Pathogenic to Soybean (Glycine max).</title>
        <authorList>
            <person name="Rogerio F."/>
            <person name="Boufleur T.R."/>
            <person name="Ciampi-Guillardi M."/>
            <person name="Sukno S.A."/>
            <person name="Thon M.R."/>
            <person name="Massola Junior N.S."/>
            <person name="Baroncelli R."/>
        </authorList>
    </citation>
    <scope>NUCLEOTIDE SEQUENCE [LARGE SCALE GENOMIC DNA]</scope>
    <source>
        <strain evidence="1 2">CMES1059</strain>
    </source>
</reference>
<dbReference type="EMBL" id="VUJX02000003">
    <property type="protein sequence ID" value="KAL0939485.1"/>
    <property type="molecule type" value="Genomic_DNA"/>
</dbReference>
<organism evidence="1 2">
    <name type="scientific">Colletotrichum truncatum</name>
    <name type="common">Anthracnose fungus</name>
    <name type="synonym">Colletotrichum capsici</name>
    <dbReference type="NCBI Taxonomy" id="5467"/>
    <lineage>
        <taxon>Eukaryota</taxon>
        <taxon>Fungi</taxon>
        <taxon>Dikarya</taxon>
        <taxon>Ascomycota</taxon>
        <taxon>Pezizomycotina</taxon>
        <taxon>Sordariomycetes</taxon>
        <taxon>Hypocreomycetidae</taxon>
        <taxon>Glomerellales</taxon>
        <taxon>Glomerellaceae</taxon>
        <taxon>Colletotrichum</taxon>
        <taxon>Colletotrichum truncatum species complex</taxon>
    </lineage>
</organism>
<evidence type="ECO:0000313" key="2">
    <source>
        <dbReference type="Proteomes" id="UP000805649"/>
    </source>
</evidence>
<dbReference type="Proteomes" id="UP000805649">
    <property type="component" value="Unassembled WGS sequence"/>
</dbReference>
<sequence>MGRLDLSFLLDSGLYSDVHLACTDEYGNETILKVHRAVVFTQCHELHELMFYSPRHHDEDHGVDVYELSLDPVIFRGLLMFLYSGEYRAVYQEPETQLGMDEQGMWDDYHHSVFYSLRLCSMADRFGLHKLFSESAAAFCTAARNFSFHVDYPAFISELYDTFGNHPQFDHHMISIPRMISRDIVRSRCFTQRMDDLLFEYPKLAIDVLKATMGNLAECEGRLQEAEDRIYDMERSLVVHEDGNRDEVPQRGGQRESRRRHRHEEDLNVEERGEIGDGEEDIDTQPTKRRRVM</sequence>